<organism evidence="2 3">
    <name type="scientific">Sulfobacillus benefaciens</name>
    <dbReference type="NCBI Taxonomy" id="453960"/>
    <lineage>
        <taxon>Bacteria</taxon>
        <taxon>Bacillati</taxon>
        <taxon>Bacillota</taxon>
        <taxon>Clostridia</taxon>
        <taxon>Eubacteriales</taxon>
        <taxon>Clostridiales Family XVII. Incertae Sedis</taxon>
        <taxon>Sulfobacillus</taxon>
    </lineage>
</organism>
<sequence>MEWADVSEEVGSNQTNVRRILSHLARISVNAPAIQIAVGYLLADPRRVRFVSQFGEGTGLGMAISAHRRIEIPLAPWQGFINGVPVPDPLLWIEAAGTLPNGVVAVRISTDDVELMQRLSPMITQDRERHERREITERVQNLRQELDRALDLYNEVRHVMEVDQDRQAELTKFLGIAENEMHNLGQELKFLKGRLESVDE</sequence>
<dbReference type="EMBL" id="PXYW01000050">
    <property type="protein sequence ID" value="PSR32161.1"/>
    <property type="molecule type" value="Genomic_DNA"/>
</dbReference>
<protein>
    <submittedName>
        <fullName evidence="2">Uncharacterized protein</fullName>
    </submittedName>
</protein>
<evidence type="ECO:0000313" key="3">
    <source>
        <dbReference type="Proteomes" id="UP000242972"/>
    </source>
</evidence>
<reference evidence="2 3" key="1">
    <citation type="journal article" date="2014" name="BMC Genomics">
        <title>Comparison of environmental and isolate Sulfobacillus genomes reveals diverse carbon, sulfur, nitrogen, and hydrogen metabolisms.</title>
        <authorList>
            <person name="Justice N.B."/>
            <person name="Norman A."/>
            <person name="Brown C.T."/>
            <person name="Singh A."/>
            <person name="Thomas B.C."/>
            <person name="Banfield J.F."/>
        </authorList>
    </citation>
    <scope>NUCLEOTIDE SEQUENCE [LARGE SCALE GENOMIC DNA]</scope>
    <source>
        <strain evidence="2">AMDSBA4</strain>
    </source>
</reference>
<dbReference type="AlphaFoldDB" id="A0A2T2XCB2"/>
<accession>A0A2T2XCB2</accession>
<dbReference type="Proteomes" id="UP000242972">
    <property type="component" value="Unassembled WGS sequence"/>
</dbReference>
<name>A0A2T2XCB2_9FIRM</name>
<comment type="caution">
    <text evidence="2">The sequence shown here is derived from an EMBL/GenBank/DDBJ whole genome shotgun (WGS) entry which is preliminary data.</text>
</comment>
<gene>
    <name evidence="2" type="ORF">C7B46_15485</name>
</gene>
<evidence type="ECO:0000256" key="1">
    <source>
        <dbReference type="SAM" id="Coils"/>
    </source>
</evidence>
<proteinExistence type="predicted"/>
<feature type="coiled-coil region" evidence="1">
    <location>
        <begin position="125"/>
        <end position="194"/>
    </location>
</feature>
<evidence type="ECO:0000313" key="2">
    <source>
        <dbReference type="EMBL" id="PSR32161.1"/>
    </source>
</evidence>
<keyword evidence="1" id="KW-0175">Coiled coil</keyword>